<name>A0AAV4N347_CAEEX</name>
<feature type="compositionally biased region" description="Polar residues" evidence="1">
    <location>
        <begin position="73"/>
        <end position="97"/>
    </location>
</feature>
<organism evidence="2 3">
    <name type="scientific">Caerostris extrusa</name>
    <name type="common">Bark spider</name>
    <name type="synonym">Caerostris bankana</name>
    <dbReference type="NCBI Taxonomy" id="172846"/>
    <lineage>
        <taxon>Eukaryota</taxon>
        <taxon>Metazoa</taxon>
        <taxon>Ecdysozoa</taxon>
        <taxon>Arthropoda</taxon>
        <taxon>Chelicerata</taxon>
        <taxon>Arachnida</taxon>
        <taxon>Araneae</taxon>
        <taxon>Araneomorphae</taxon>
        <taxon>Entelegynae</taxon>
        <taxon>Araneoidea</taxon>
        <taxon>Araneidae</taxon>
        <taxon>Caerostris</taxon>
    </lineage>
</organism>
<feature type="region of interest" description="Disordered" evidence="1">
    <location>
        <begin position="24"/>
        <end position="107"/>
    </location>
</feature>
<gene>
    <name evidence="2" type="ORF">CEXT_677551</name>
</gene>
<comment type="caution">
    <text evidence="2">The sequence shown here is derived from an EMBL/GenBank/DDBJ whole genome shotgun (WGS) entry which is preliminary data.</text>
</comment>
<evidence type="ECO:0000313" key="3">
    <source>
        <dbReference type="Proteomes" id="UP001054945"/>
    </source>
</evidence>
<evidence type="ECO:0000256" key="1">
    <source>
        <dbReference type="SAM" id="MobiDB-lite"/>
    </source>
</evidence>
<proteinExistence type="predicted"/>
<feature type="compositionally biased region" description="Basic and acidic residues" evidence="1">
    <location>
        <begin position="36"/>
        <end position="57"/>
    </location>
</feature>
<keyword evidence="3" id="KW-1185">Reference proteome</keyword>
<dbReference type="Proteomes" id="UP001054945">
    <property type="component" value="Unassembled WGS sequence"/>
</dbReference>
<accession>A0AAV4N347</accession>
<reference evidence="2 3" key="1">
    <citation type="submission" date="2021-06" db="EMBL/GenBank/DDBJ databases">
        <title>Caerostris extrusa draft genome.</title>
        <authorList>
            <person name="Kono N."/>
            <person name="Arakawa K."/>
        </authorList>
    </citation>
    <scope>NUCLEOTIDE SEQUENCE [LARGE SCALE GENOMIC DNA]</scope>
</reference>
<dbReference type="EMBL" id="BPLR01020438">
    <property type="protein sequence ID" value="GIX78754.1"/>
    <property type="molecule type" value="Genomic_DNA"/>
</dbReference>
<sequence>MCTLKGELKTKLSVAIKDQCSNCHLAKKNVASNQNRKQELRGKEKEPSKSQPEDKVNKHNQKTSTQHELKSPNKPTSLFRLNSKSDTSEQNSFNKLNCNKHSKQTTEGKDLVKGPIDQVAINSCVSPKPEKPKSTINNSNKILTDFTKLSNSANLKDNLVGNLLKVVC</sequence>
<dbReference type="AlphaFoldDB" id="A0AAV4N347"/>
<evidence type="ECO:0000313" key="2">
    <source>
        <dbReference type="EMBL" id="GIX78754.1"/>
    </source>
</evidence>
<protein>
    <submittedName>
        <fullName evidence="2">Uncharacterized protein</fullName>
    </submittedName>
</protein>